<accession>A0A1I7TM18</accession>
<evidence type="ECO:0000256" key="1">
    <source>
        <dbReference type="SAM" id="SignalP"/>
    </source>
</evidence>
<feature type="chain" id="PRO_5009307730" evidence="1">
    <location>
        <begin position="18"/>
        <end position="155"/>
    </location>
</feature>
<feature type="signal peptide" evidence="1">
    <location>
        <begin position="1"/>
        <end position="17"/>
    </location>
</feature>
<keyword evidence="1" id="KW-0732">Signal</keyword>
<protein>
    <submittedName>
        <fullName evidence="3">Uncharacterized protein</fullName>
    </submittedName>
</protein>
<proteinExistence type="predicted"/>
<name>A0A1I7TM18_9PELO</name>
<evidence type="ECO:0000313" key="3">
    <source>
        <dbReference type="WBParaSite" id="Csp11.Scaffold628.g7255.t1"/>
    </source>
</evidence>
<organism evidence="2 3">
    <name type="scientific">Caenorhabditis tropicalis</name>
    <dbReference type="NCBI Taxonomy" id="1561998"/>
    <lineage>
        <taxon>Eukaryota</taxon>
        <taxon>Metazoa</taxon>
        <taxon>Ecdysozoa</taxon>
        <taxon>Nematoda</taxon>
        <taxon>Chromadorea</taxon>
        <taxon>Rhabditida</taxon>
        <taxon>Rhabditina</taxon>
        <taxon>Rhabditomorpha</taxon>
        <taxon>Rhabditoidea</taxon>
        <taxon>Rhabditidae</taxon>
        <taxon>Peloderinae</taxon>
        <taxon>Caenorhabditis</taxon>
    </lineage>
</organism>
<evidence type="ECO:0000313" key="2">
    <source>
        <dbReference type="Proteomes" id="UP000095282"/>
    </source>
</evidence>
<keyword evidence="2" id="KW-1185">Reference proteome</keyword>
<dbReference type="Proteomes" id="UP000095282">
    <property type="component" value="Unplaced"/>
</dbReference>
<sequence length="155" mass="17906">MCTELILLFFLAIYSDAGLAPPISTLTEDINSCSSFDTDNELKAISSVCLTEKEREQLASGVFKISWKSWRNFLLIREAHEAIGIEELRSALGFSPVKNWTHFHFATESEIEAAETFEKYYELIEPLTENRSLDSEWFYEENVNSGVEFLDERFR</sequence>
<reference evidence="3" key="1">
    <citation type="submission" date="2016-11" db="UniProtKB">
        <authorList>
            <consortium name="WormBaseParasite"/>
        </authorList>
    </citation>
    <scope>IDENTIFICATION</scope>
</reference>
<dbReference type="STRING" id="1561998.A0A1I7TM18"/>
<dbReference type="eggNOG" id="ENOG502TI85">
    <property type="taxonomic scope" value="Eukaryota"/>
</dbReference>
<dbReference type="AlphaFoldDB" id="A0A1I7TM18"/>
<dbReference type="WBParaSite" id="Csp11.Scaffold628.g7255.t1">
    <property type="protein sequence ID" value="Csp11.Scaffold628.g7255.t1"/>
    <property type="gene ID" value="Csp11.Scaffold628.g7255"/>
</dbReference>